<evidence type="ECO:0000313" key="6">
    <source>
        <dbReference type="EMBL" id="SVC34231.1"/>
    </source>
</evidence>
<dbReference type="InterPro" id="IPR020605">
    <property type="entry name" value="Octanoyltransferase_CS"/>
</dbReference>
<reference evidence="6" key="1">
    <citation type="submission" date="2018-05" db="EMBL/GenBank/DDBJ databases">
        <authorList>
            <person name="Lanie J.A."/>
            <person name="Ng W.-L."/>
            <person name="Kazmierczak K.M."/>
            <person name="Andrzejewski T.M."/>
            <person name="Davidsen T.M."/>
            <person name="Wayne K.J."/>
            <person name="Tettelin H."/>
            <person name="Glass J.I."/>
            <person name="Rusch D."/>
            <person name="Podicherti R."/>
            <person name="Tsui H.-C.T."/>
            <person name="Winkler M.E."/>
        </authorList>
    </citation>
    <scope>NUCLEOTIDE SEQUENCE</scope>
</reference>
<dbReference type="GO" id="GO:0033819">
    <property type="term" value="F:lipoyl(octanoyl) transferase activity"/>
    <property type="evidence" value="ECO:0007669"/>
    <property type="project" value="UniProtKB-EC"/>
</dbReference>
<dbReference type="PANTHER" id="PTHR10993">
    <property type="entry name" value="OCTANOYLTRANSFERASE"/>
    <property type="match status" value="1"/>
</dbReference>
<evidence type="ECO:0000256" key="1">
    <source>
        <dbReference type="ARBA" id="ARBA00004821"/>
    </source>
</evidence>
<dbReference type="Pfam" id="PF21948">
    <property type="entry name" value="LplA-B_cat"/>
    <property type="match status" value="1"/>
</dbReference>
<keyword evidence="3" id="KW-0808">Transferase</keyword>
<dbReference type="EC" id="2.3.1.181" evidence="2"/>
<dbReference type="PIRSF" id="PIRSF016262">
    <property type="entry name" value="LPLase"/>
    <property type="match status" value="1"/>
</dbReference>
<evidence type="ECO:0000256" key="3">
    <source>
        <dbReference type="ARBA" id="ARBA00022679"/>
    </source>
</evidence>
<accession>A0A382LH77</accession>
<dbReference type="UniPathway" id="UPA00538">
    <property type="reaction ID" value="UER00592"/>
</dbReference>
<dbReference type="NCBIfam" id="TIGR00214">
    <property type="entry name" value="lipB"/>
    <property type="match status" value="1"/>
</dbReference>
<comment type="pathway">
    <text evidence="1">Protein modification; protein lipoylation via endogenous pathway; protein N(6)-(lipoyl)lysine from octanoyl-[acyl-carrier-protein]: step 1/2.</text>
</comment>
<evidence type="ECO:0000256" key="4">
    <source>
        <dbReference type="ARBA" id="ARBA00023315"/>
    </source>
</evidence>
<feature type="domain" description="BPL/LPL catalytic" evidence="5">
    <location>
        <begin position="45"/>
        <end position="226"/>
    </location>
</feature>
<proteinExistence type="inferred from homology"/>
<dbReference type="GO" id="GO:0009249">
    <property type="term" value="P:protein lipoylation"/>
    <property type="evidence" value="ECO:0007669"/>
    <property type="project" value="InterPro"/>
</dbReference>
<evidence type="ECO:0000256" key="2">
    <source>
        <dbReference type="ARBA" id="ARBA00012334"/>
    </source>
</evidence>
<dbReference type="PROSITE" id="PS51733">
    <property type="entry name" value="BPL_LPL_CATALYTIC"/>
    <property type="match status" value="1"/>
</dbReference>
<dbReference type="Gene3D" id="3.30.930.10">
    <property type="entry name" value="Bira Bifunctional Protein, Domain 2"/>
    <property type="match status" value="1"/>
</dbReference>
<dbReference type="PROSITE" id="PS01313">
    <property type="entry name" value="LIPB"/>
    <property type="match status" value="1"/>
</dbReference>
<name>A0A382LH77_9ZZZZ</name>
<sequence>MLLSVELLTSMKNISQPCNVYQLGQLEYGRAWSLQKALVEKISNKEQPSSVLLLQHNHVYTVGRTGSMSEINASPECLLDLGISIYETDRGGQVTYHGPGQLIAYPIIDIRVLGGPLKYVRALEQIIIKTLSDYNITALTKDGFTGVWVADKKIAAIGVKVSRGIALHGISLNINPDLSYFEHIIPCGLLKAQITSMESILDKPMDMDTISYSLQYHLGKELGLTLIDSDPEELPTLD</sequence>
<dbReference type="InterPro" id="IPR004143">
    <property type="entry name" value="BPL_LPL_catalytic"/>
</dbReference>
<dbReference type="EMBL" id="UINC01086095">
    <property type="protein sequence ID" value="SVC34231.1"/>
    <property type="molecule type" value="Genomic_DNA"/>
</dbReference>
<dbReference type="CDD" id="cd16444">
    <property type="entry name" value="LipB"/>
    <property type="match status" value="1"/>
</dbReference>
<dbReference type="InterPro" id="IPR000544">
    <property type="entry name" value="Octanoyltransferase"/>
</dbReference>
<dbReference type="SUPFAM" id="SSF55681">
    <property type="entry name" value="Class II aaRS and biotin synthetases"/>
    <property type="match status" value="1"/>
</dbReference>
<protein>
    <recommendedName>
        <fullName evidence="2">lipoyl(octanoyl) transferase</fullName>
        <ecNumber evidence="2">2.3.1.181</ecNumber>
    </recommendedName>
</protein>
<dbReference type="HAMAP" id="MF_00013">
    <property type="entry name" value="LipB"/>
    <property type="match status" value="1"/>
</dbReference>
<dbReference type="AlphaFoldDB" id="A0A382LH77"/>
<dbReference type="InterPro" id="IPR045864">
    <property type="entry name" value="aa-tRNA-synth_II/BPL/LPL"/>
</dbReference>
<organism evidence="6">
    <name type="scientific">marine metagenome</name>
    <dbReference type="NCBI Taxonomy" id="408172"/>
    <lineage>
        <taxon>unclassified sequences</taxon>
        <taxon>metagenomes</taxon>
        <taxon>ecological metagenomes</taxon>
    </lineage>
</organism>
<dbReference type="PANTHER" id="PTHR10993:SF15">
    <property type="entry name" value="OCTANOYLTRANSFERASE LIP2, MITOCHONDRIAL"/>
    <property type="match status" value="1"/>
</dbReference>
<gene>
    <name evidence="6" type="ORF">METZ01_LOCUS287085</name>
</gene>
<keyword evidence="4" id="KW-0012">Acyltransferase</keyword>
<evidence type="ECO:0000259" key="5">
    <source>
        <dbReference type="PROSITE" id="PS51733"/>
    </source>
</evidence>
<dbReference type="NCBIfam" id="NF010925">
    <property type="entry name" value="PRK14345.1"/>
    <property type="match status" value="1"/>
</dbReference>